<feature type="transmembrane region" description="Helical" evidence="5">
    <location>
        <begin position="74"/>
        <end position="95"/>
    </location>
</feature>
<feature type="transmembrane region" description="Helical" evidence="5">
    <location>
        <begin position="42"/>
        <end position="62"/>
    </location>
</feature>
<dbReference type="InterPro" id="IPR013130">
    <property type="entry name" value="Fe3_Rdtase_TM_dom"/>
</dbReference>
<feature type="transmembrane region" description="Helical" evidence="5">
    <location>
        <begin position="146"/>
        <end position="167"/>
    </location>
</feature>
<evidence type="ECO:0000256" key="2">
    <source>
        <dbReference type="ARBA" id="ARBA00022692"/>
    </source>
</evidence>
<dbReference type="Proteomes" id="UP000066529">
    <property type="component" value="Chromosome"/>
</dbReference>
<dbReference type="Pfam" id="PF01794">
    <property type="entry name" value="Ferric_reduct"/>
    <property type="match status" value="1"/>
</dbReference>
<gene>
    <name evidence="7" type="ORF">MSTHT_1385</name>
</gene>
<evidence type="ECO:0000256" key="4">
    <source>
        <dbReference type="ARBA" id="ARBA00023136"/>
    </source>
</evidence>
<evidence type="ECO:0000256" key="1">
    <source>
        <dbReference type="ARBA" id="ARBA00004141"/>
    </source>
</evidence>
<feature type="domain" description="Ferric oxidoreductase" evidence="6">
    <location>
        <begin position="83"/>
        <end position="188"/>
    </location>
</feature>
<evidence type="ECO:0000313" key="7">
    <source>
        <dbReference type="EMBL" id="AKB13143.1"/>
    </source>
</evidence>
<keyword evidence="3 5" id="KW-1133">Transmembrane helix</keyword>
<name>A0A0E3KPP7_METTT</name>
<feature type="transmembrane region" description="Helical" evidence="5">
    <location>
        <begin position="179"/>
        <end position="196"/>
    </location>
</feature>
<reference evidence="7 8" key="1">
    <citation type="submission" date="2014-07" db="EMBL/GenBank/DDBJ databases">
        <title>Methanogenic archaea and the global carbon cycle.</title>
        <authorList>
            <person name="Henriksen J.R."/>
            <person name="Luke J."/>
            <person name="Reinhart S."/>
            <person name="Benedict M.N."/>
            <person name="Youngblut N.D."/>
            <person name="Metcalf M.E."/>
            <person name="Whitaker R.J."/>
            <person name="Metcalf W.W."/>
        </authorList>
    </citation>
    <scope>NUCLEOTIDE SEQUENCE [LARGE SCALE GENOMIC DNA]</scope>
    <source>
        <strain evidence="8">ATCC 43570 / DSM 1825 / OCM 12 / VKM B-1830 / TM-1</strain>
    </source>
</reference>
<dbReference type="KEGG" id="mthr:MSTHT_1385"/>
<sequence>MSLGKNNSITFGGNILDKEKAGKYTGHSKGRESSGKGSSNKYFYPIYGILLLVTIFITYIILQNTEEPIRTIRRFAGTFGYLTVFLAIVTSEYMAKMKKISGLPFMTAHHNLARIGLLLILIHPLTFILQGRGIGIFSPISPTNVFIGLAGRPAFYLFFLAAGIALYRKKYKNWRKVHYLSYLAFLLVTLHALMLGDDFELAIMRILAIAMAITVIVIFIHKRSASGRKRK</sequence>
<dbReference type="HOGENOM" id="CLU_104491_0_0_2"/>
<keyword evidence="2 5" id="KW-0812">Transmembrane</keyword>
<keyword evidence="4 5" id="KW-0472">Membrane</keyword>
<comment type="subcellular location">
    <subcellularLocation>
        <location evidence="1">Membrane</location>
        <topology evidence="1">Multi-pass membrane protein</topology>
    </subcellularLocation>
</comment>
<dbReference type="PATRIC" id="fig|523844.20.peg.1743"/>
<evidence type="ECO:0000256" key="5">
    <source>
        <dbReference type="SAM" id="Phobius"/>
    </source>
</evidence>
<dbReference type="AlphaFoldDB" id="A0A0E3KPP7"/>
<dbReference type="GO" id="GO:0016020">
    <property type="term" value="C:membrane"/>
    <property type="evidence" value="ECO:0007669"/>
    <property type="project" value="UniProtKB-SubCell"/>
</dbReference>
<feature type="transmembrane region" description="Helical" evidence="5">
    <location>
        <begin position="202"/>
        <end position="221"/>
    </location>
</feature>
<organism evidence="7 8">
    <name type="scientific">Methanosarcina thermophila (strain ATCC 43570 / DSM 1825 / OCM 12 / VKM B-1830 / TM-1)</name>
    <dbReference type="NCBI Taxonomy" id="523844"/>
    <lineage>
        <taxon>Archaea</taxon>
        <taxon>Methanobacteriati</taxon>
        <taxon>Methanobacteriota</taxon>
        <taxon>Stenosarchaea group</taxon>
        <taxon>Methanomicrobia</taxon>
        <taxon>Methanosarcinales</taxon>
        <taxon>Methanosarcinaceae</taxon>
        <taxon>Methanosarcina</taxon>
    </lineage>
</organism>
<evidence type="ECO:0000259" key="6">
    <source>
        <dbReference type="Pfam" id="PF01794"/>
    </source>
</evidence>
<dbReference type="EMBL" id="CP009501">
    <property type="protein sequence ID" value="AKB13143.1"/>
    <property type="molecule type" value="Genomic_DNA"/>
</dbReference>
<protein>
    <recommendedName>
        <fullName evidence="6">Ferric oxidoreductase domain-containing protein</fullName>
    </recommendedName>
</protein>
<accession>A0A0E3KPP7</accession>
<proteinExistence type="predicted"/>
<evidence type="ECO:0000313" key="8">
    <source>
        <dbReference type="Proteomes" id="UP000066529"/>
    </source>
</evidence>
<feature type="transmembrane region" description="Helical" evidence="5">
    <location>
        <begin position="115"/>
        <end position="140"/>
    </location>
</feature>
<evidence type="ECO:0000256" key="3">
    <source>
        <dbReference type="ARBA" id="ARBA00022989"/>
    </source>
</evidence>